<feature type="compositionally biased region" description="Basic and acidic residues" evidence="1">
    <location>
        <begin position="54"/>
        <end position="63"/>
    </location>
</feature>
<proteinExistence type="predicted"/>
<feature type="chain" id="PRO_5040428240" description="Secreted protein" evidence="2">
    <location>
        <begin position="23"/>
        <end position="70"/>
    </location>
</feature>
<evidence type="ECO:0008006" key="5">
    <source>
        <dbReference type="Google" id="ProtNLM"/>
    </source>
</evidence>
<comment type="caution">
    <text evidence="3">The sequence shown here is derived from an EMBL/GenBank/DDBJ whole genome shotgun (WGS) entry which is preliminary data.</text>
</comment>
<keyword evidence="2" id="KW-0732">Signal</keyword>
<accession>A0A9P3URG2</accession>
<dbReference type="AlphaFoldDB" id="A0A9P3URG2"/>
<keyword evidence="4" id="KW-1185">Reference proteome</keyword>
<protein>
    <recommendedName>
        <fullName evidence="5">Secreted protein</fullName>
    </recommendedName>
</protein>
<organism evidence="3 4">
    <name type="scientific">Lyophyllum shimeji</name>
    <name type="common">Hon-shimeji</name>
    <name type="synonym">Tricholoma shimeji</name>
    <dbReference type="NCBI Taxonomy" id="47721"/>
    <lineage>
        <taxon>Eukaryota</taxon>
        <taxon>Fungi</taxon>
        <taxon>Dikarya</taxon>
        <taxon>Basidiomycota</taxon>
        <taxon>Agaricomycotina</taxon>
        <taxon>Agaricomycetes</taxon>
        <taxon>Agaricomycetidae</taxon>
        <taxon>Agaricales</taxon>
        <taxon>Tricholomatineae</taxon>
        <taxon>Lyophyllaceae</taxon>
        <taxon>Lyophyllum</taxon>
    </lineage>
</organism>
<dbReference type="EMBL" id="BRPK01000012">
    <property type="protein sequence ID" value="GLB42638.1"/>
    <property type="molecule type" value="Genomic_DNA"/>
</dbReference>
<evidence type="ECO:0000256" key="2">
    <source>
        <dbReference type="SAM" id="SignalP"/>
    </source>
</evidence>
<evidence type="ECO:0000313" key="4">
    <source>
        <dbReference type="Proteomes" id="UP001063166"/>
    </source>
</evidence>
<feature type="region of interest" description="Disordered" evidence="1">
    <location>
        <begin position="42"/>
        <end position="70"/>
    </location>
</feature>
<dbReference type="Proteomes" id="UP001063166">
    <property type="component" value="Unassembled WGS sequence"/>
</dbReference>
<reference evidence="3" key="1">
    <citation type="submission" date="2022-07" db="EMBL/GenBank/DDBJ databases">
        <title>The genome of Lyophyllum shimeji provides insight into the initial evolution of ectomycorrhizal fungal genome.</title>
        <authorList>
            <person name="Kobayashi Y."/>
            <person name="Shibata T."/>
            <person name="Hirakawa H."/>
            <person name="Shigenobu S."/>
            <person name="Nishiyama T."/>
            <person name="Yamada A."/>
            <person name="Hasebe M."/>
            <person name="Kawaguchi M."/>
        </authorList>
    </citation>
    <scope>NUCLEOTIDE SEQUENCE</scope>
    <source>
        <strain evidence="3">AT787</strain>
    </source>
</reference>
<sequence>MAQLPRIVQIFMCVSMVAHVNTDYIRGDTISPDEADATCIENEPVEGGEGGGKQVEEFQADDRHRKRQTF</sequence>
<evidence type="ECO:0000313" key="3">
    <source>
        <dbReference type="EMBL" id="GLB42638.1"/>
    </source>
</evidence>
<evidence type="ECO:0000256" key="1">
    <source>
        <dbReference type="SAM" id="MobiDB-lite"/>
    </source>
</evidence>
<name>A0A9P3URG2_LYOSH</name>
<feature type="signal peptide" evidence="2">
    <location>
        <begin position="1"/>
        <end position="22"/>
    </location>
</feature>
<gene>
    <name evidence="3" type="ORF">LshimejAT787_1200870</name>
</gene>